<evidence type="ECO:0000313" key="3">
    <source>
        <dbReference type="Proteomes" id="UP000474024"/>
    </source>
</evidence>
<dbReference type="Proteomes" id="UP000474024">
    <property type="component" value="Unassembled WGS sequence"/>
</dbReference>
<gene>
    <name evidence="2" type="ORF">FYJ75_04710</name>
</gene>
<keyword evidence="1" id="KW-1133">Transmembrane helix</keyword>
<feature type="transmembrane region" description="Helical" evidence="1">
    <location>
        <begin position="12"/>
        <end position="31"/>
    </location>
</feature>
<keyword evidence="1" id="KW-0472">Membrane</keyword>
<proteinExistence type="predicted"/>
<organism evidence="2 3">
    <name type="scientific">Roseburia porci</name>
    <dbReference type="NCBI Taxonomy" id="2605790"/>
    <lineage>
        <taxon>Bacteria</taxon>
        <taxon>Bacillati</taxon>
        <taxon>Bacillota</taxon>
        <taxon>Clostridia</taxon>
        <taxon>Lachnospirales</taxon>
        <taxon>Lachnospiraceae</taxon>
        <taxon>Roseburia</taxon>
    </lineage>
</organism>
<dbReference type="RefSeq" id="WP_154429305.1">
    <property type="nucleotide sequence ID" value="NZ_VUNI01000005.1"/>
</dbReference>
<protein>
    <submittedName>
        <fullName evidence="2">Uncharacterized protein</fullName>
    </submittedName>
</protein>
<keyword evidence="3" id="KW-1185">Reference proteome</keyword>
<evidence type="ECO:0000256" key="1">
    <source>
        <dbReference type="SAM" id="Phobius"/>
    </source>
</evidence>
<comment type="caution">
    <text evidence="2">The sequence shown here is derived from an EMBL/GenBank/DDBJ whole genome shotgun (WGS) entry which is preliminary data.</text>
</comment>
<accession>A0A6L5YQ85</accession>
<dbReference type="EMBL" id="VUNI01000005">
    <property type="protein sequence ID" value="MST74337.1"/>
    <property type="molecule type" value="Genomic_DNA"/>
</dbReference>
<evidence type="ECO:0000313" key="2">
    <source>
        <dbReference type="EMBL" id="MST74337.1"/>
    </source>
</evidence>
<reference evidence="2 3" key="1">
    <citation type="submission" date="2019-08" db="EMBL/GenBank/DDBJ databases">
        <title>In-depth cultivation of the pig gut microbiome towards novel bacterial diversity and tailored functional studies.</title>
        <authorList>
            <person name="Wylensek D."/>
            <person name="Hitch T.C.A."/>
            <person name="Clavel T."/>
        </authorList>
    </citation>
    <scope>NUCLEOTIDE SEQUENCE [LARGE SCALE GENOMIC DNA]</scope>
    <source>
        <strain evidence="2 3">MUC/MUC-530-WT-4D</strain>
    </source>
</reference>
<keyword evidence="1" id="KW-0812">Transmembrane</keyword>
<sequence>MSKKKKRKSILGTILPILCTFAIIAVIIVLAKTYVYEPFKDKAVSALTEKLIQSQINADTTLPDGTTINAQEIWDSMSSADQDAALDIIDNHISPSTLQEASSYLASGDTEGLKSYAQNMLTDSETQEIKDLYEKYKDQITQ</sequence>
<dbReference type="AlphaFoldDB" id="A0A6L5YQ85"/>
<name>A0A6L5YQ85_9FIRM</name>